<dbReference type="InterPro" id="IPR016181">
    <property type="entry name" value="Acyl_CoA_acyltransferase"/>
</dbReference>
<dbReference type="EC" id="2.3.1.-" evidence="2"/>
<dbReference type="AlphaFoldDB" id="A0A2Z2NIP9"/>
<feature type="domain" description="N-acetyltransferase" evidence="1">
    <location>
        <begin position="18"/>
        <end position="160"/>
    </location>
</feature>
<gene>
    <name evidence="2" type="primary">yycN</name>
    <name evidence="2" type="ORF">IMCC3135_05600</name>
</gene>
<keyword evidence="2" id="KW-0808">Transferase</keyword>
<dbReference type="RefSeq" id="WP_088916697.1">
    <property type="nucleotide sequence ID" value="NZ_CP018632.1"/>
</dbReference>
<dbReference type="Pfam" id="PF00583">
    <property type="entry name" value="Acetyltransf_1"/>
    <property type="match status" value="1"/>
</dbReference>
<dbReference type="PROSITE" id="PS51186">
    <property type="entry name" value="GNAT"/>
    <property type="match status" value="1"/>
</dbReference>
<dbReference type="EMBL" id="CP018632">
    <property type="protein sequence ID" value="ASJ71232.1"/>
    <property type="molecule type" value="Genomic_DNA"/>
</dbReference>
<dbReference type="InterPro" id="IPR000182">
    <property type="entry name" value="GNAT_dom"/>
</dbReference>
<proteinExistence type="predicted"/>
<evidence type="ECO:0000259" key="1">
    <source>
        <dbReference type="PROSITE" id="PS51186"/>
    </source>
</evidence>
<dbReference type="Proteomes" id="UP000250079">
    <property type="component" value="Chromosome"/>
</dbReference>
<dbReference type="SUPFAM" id="SSF55729">
    <property type="entry name" value="Acyl-CoA N-acyltransferases (Nat)"/>
    <property type="match status" value="1"/>
</dbReference>
<sequence length="160" mass="18255">MISYRAMLDEEYDDYLSYFICDYSAEIASSYKLSLEAATEIAKREVARDLPSGPGTKGQFLYCIVNTVELTNNHIGYIWYSREHDADQIFVCDFYILPTYQNQGLGKLALAELDTHLSNSGVRQIRLRVAIENRIALHVYESSGYRATGINMFREIGKAE</sequence>
<dbReference type="Gene3D" id="3.40.630.30">
    <property type="match status" value="1"/>
</dbReference>
<dbReference type="OrthoDB" id="6871659at2"/>
<keyword evidence="2" id="KW-0012">Acyltransferase</keyword>
<keyword evidence="3" id="KW-1185">Reference proteome</keyword>
<organism evidence="2 3">
    <name type="scientific">Granulosicoccus antarcticus IMCC3135</name>
    <dbReference type="NCBI Taxonomy" id="1192854"/>
    <lineage>
        <taxon>Bacteria</taxon>
        <taxon>Pseudomonadati</taxon>
        <taxon>Pseudomonadota</taxon>
        <taxon>Gammaproteobacteria</taxon>
        <taxon>Chromatiales</taxon>
        <taxon>Granulosicoccaceae</taxon>
        <taxon>Granulosicoccus</taxon>
    </lineage>
</organism>
<reference evidence="2 3" key="1">
    <citation type="submission" date="2016-12" db="EMBL/GenBank/DDBJ databases">
        <authorList>
            <person name="Song W.-J."/>
            <person name="Kurnit D.M."/>
        </authorList>
    </citation>
    <scope>NUCLEOTIDE SEQUENCE [LARGE SCALE GENOMIC DNA]</scope>
    <source>
        <strain evidence="2 3">IMCC3135</strain>
    </source>
</reference>
<dbReference type="CDD" id="cd04301">
    <property type="entry name" value="NAT_SF"/>
    <property type="match status" value="1"/>
</dbReference>
<name>A0A2Z2NIP9_9GAMM</name>
<dbReference type="GO" id="GO:0016747">
    <property type="term" value="F:acyltransferase activity, transferring groups other than amino-acyl groups"/>
    <property type="evidence" value="ECO:0007669"/>
    <property type="project" value="InterPro"/>
</dbReference>
<protein>
    <submittedName>
        <fullName evidence="2">Putative N-acetyltransferase YycN</fullName>
        <ecNumber evidence="2">2.3.1.-</ecNumber>
    </submittedName>
</protein>
<accession>A0A2Z2NIP9</accession>
<dbReference type="KEGG" id="gai:IMCC3135_05600"/>
<evidence type="ECO:0000313" key="2">
    <source>
        <dbReference type="EMBL" id="ASJ71232.1"/>
    </source>
</evidence>
<evidence type="ECO:0000313" key="3">
    <source>
        <dbReference type="Proteomes" id="UP000250079"/>
    </source>
</evidence>